<comment type="caution">
    <text evidence="4">The sequence shown here is derived from an EMBL/GenBank/DDBJ whole genome shotgun (WGS) entry which is preliminary data.</text>
</comment>
<dbReference type="PANTHER" id="PTHR43103:SF3">
    <property type="entry name" value="ADP-L-GLYCERO-D-MANNO-HEPTOSE-6-EPIMERASE"/>
    <property type="match status" value="1"/>
</dbReference>
<dbReference type="InterPro" id="IPR001509">
    <property type="entry name" value="Epimerase_deHydtase"/>
</dbReference>
<accession>A0A3D8J0F9</accession>
<protein>
    <submittedName>
        <fullName evidence="4">ADP-glyceromanno-heptose 6-epimerase</fullName>
    </submittedName>
</protein>
<dbReference type="Gene3D" id="3.90.25.10">
    <property type="entry name" value="UDP-galactose 4-epimerase, domain 1"/>
    <property type="match status" value="2"/>
</dbReference>
<dbReference type="PANTHER" id="PTHR43103">
    <property type="entry name" value="NUCLEOSIDE-DIPHOSPHATE-SUGAR EPIMERASE"/>
    <property type="match status" value="1"/>
</dbReference>
<proteinExistence type="predicted"/>
<name>A0A3D8J0F9_9HELI</name>
<keyword evidence="2" id="KW-0119">Carbohydrate metabolism</keyword>
<reference evidence="4 5" key="1">
    <citation type="submission" date="2018-04" db="EMBL/GenBank/DDBJ databases">
        <title>Novel Campyloabacter and Helicobacter Species and Strains.</title>
        <authorList>
            <person name="Mannion A.J."/>
            <person name="Shen Z."/>
            <person name="Fox J.G."/>
        </authorList>
    </citation>
    <scope>NUCLEOTIDE SEQUENCE [LARGE SCALE GENOMIC DNA]</scope>
    <source>
        <strain evidence="4 5">MIT 97-5075</strain>
    </source>
</reference>
<evidence type="ECO:0000256" key="1">
    <source>
        <dbReference type="ARBA" id="ARBA00022857"/>
    </source>
</evidence>
<sequence>MQQFYVSPLLDLDSKTILITGAAGFIGSNLVAYFSTHYPKARILALDYFRDGMIFSHGNPTTLGHFKNLTLSRNVEILCIDITNTHAMKTIKHHGKIDYIFHQAAISDTTCMDMNRVLAVNLHAFRDIIHIALRNEAHLIYASSAATYGNTQAPNSVGNNEIPENIYGFSKLCMDRENARRQAEFHSKGLGLIGLRYFNVYGRNEFYKGRTSSMILQLGLQALEKKKVKLFEFGEQQRDFVYINDVIQANIRALEAIYLVFSLRSQTKHALDWQKAHKIFHDSIPKVSTPTHNILQQVFGNNFQMLSQKLAEQWLENGAIYNVGFGTSRSFNDMVAILQQELNISFEIEYIKNPYVFFQNHTLADSQNFVPQYQPAFSLEEGIRDYATYIQQIFQEIQDGKKEAFC</sequence>
<feature type="domain" description="NAD-dependent epimerase/dehydratase" evidence="3">
    <location>
        <begin position="17"/>
        <end position="256"/>
    </location>
</feature>
<dbReference type="OrthoDB" id="9803010at2"/>
<evidence type="ECO:0000313" key="4">
    <source>
        <dbReference type="EMBL" id="RDU70843.1"/>
    </source>
</evidence>
<gene>
    <name evidence="4" type="ORF">CQA66_07455</name>
</gene>
<evidence type="ECO:0000256" key="2">
    <source>
        <dbReference type="ARBA" id="ARBA00023277"/>
    </source>
</evidence>
<dbReference type="AlphaFoldDB" id="A0A3D8J0F9"/>
<dbReference type="RefSeq" id="WP_104763321.1">
    <property type="nucleotide sequence ID" value="NZ_FZPM01000019.1"/>
</dbReference>
<evidence type="ECO:0000313" key="5">
    <source>
        <dbReference type="Proteomes" id="UP000256424"/>
    </source>
</evidence>
<keyword evidence="1" id="KW-0521">NADP</keyword>
<keyword evidence="5" id="KW-1185">Reference proteome</keyword>
<dbReference type="Pfam" id="PF01370">
    <property type="entry name" value="Epimerase"/>
    <property type="match status" value="1"/>
</dbReference>
<dbReference type="Gene3D" id="3.40.50.720">
    <property type="entry name" value="NAD(P)-binding Rossmann-like Domain"/>
    <property type="match status" value="1"/>
</dbReference>
<organism evidence="4 5">
    <name type="scientific">Helicobacter aurati</name>
    <dbReference type="NCBI Taxonomy" id="137778"/>
    <lineage>
        <taxon>Bacteria</taxon>
        <taxon>Pseudomonadati</taxon>
        <taxon>Campylobacterota</taxon>
        <taxon>Epsilonproteobacteria</taxon>
        <taxon>Campylobacterales</taxon>
        <taxon>Helicobacteraceae</taxon>
        <taxon>Helicobacter</taxon>
    </lineage>
</organism>
<evidence type="ECO:0000259" key="3">
    <source>
        <dbReference type="Pfam" id="PF01370"/>
    </source>
</evidence>
<dbReference type="InterPro" id="IPR036291">
    <property type="entry name" value="NAD(P)-bd_dom_sf"/>
</dbReference>
<dbReference type="EMBL" id="NXLW01000016">
    <property type="protein sequence ID" value="RDU70843.1"/>
    <property type="molecule type" value="Genomic_DNA"/>
</dbReference>
<dbReference type="Proteomes" id="UP000256424">
    <property type="component" value="Unassembled WGS sequence"/>
</dbReference>
<dbReference type="SUPFAM" id="SSF51735">
    <property type="entry name" value="NAD(P)-binding Rossmann-fold domains"/>
    <property type="match status" value="1"/>
</dbReference>